<organism evidence="1 2">
    <name type="scientific">Oedothorax gibbosus</name>
    <dbReference type="NCBI Taxonomy" id="931172"/>
    <lineage>
        <taxon>Eukaryota</taxon>
        <taxon>Metazoa</taxon>
        <taxon>Ecdysozoa</taxon>
        <taxon>Arthropoda</taxon>
        <taxon>Chelicerata</taxon>
        <taxon>Arachnida</taxon>
        <taxon>Araneae</taxon>
        <taxon>Araneomorphae</taxon>
        <taxon>Entelegynae</taxon>
        <taxon>Araneoidea</taxon>
        <taxon>Linyphiidae</taxon>
        <taxon>Erigoninae</taxon>
        <taxon>Oedothorax</taxon>
    </lineage>
</organism>
<comment type="caution">
    <text evidence="1">The sequence shown here is derived from an EMBL/GenBank/DDBJ whole genome shotgun (WGS) entry which is preliminary data.</text>
</comment>
<sequence length="69" mass="8029">MNIAPNQTVTENTIPIKEYSIPSLKQALLVLIDKPQDSPPDLETFKKLVFPIWQYPLQSPWHLPYGRRL</sequence>
<name>A0AAV6UIZ6_9ARAC</name>
<dbReference type="EMBL" id="JAFNEN010000375">
    <property type="protein sequence ID" value="KAG8184357.1"/>
    <property type="molecule type" value="Genomic_DNA"/>
</dbReference>
<dbReference type="AlphaFoldDB" id="A0AAV6UIZ6"/>
<dbReference type="Proteomes" id="UP000827092">
    <property type="component" value="Unassembled WGS sequence"/>
</dbReference>
<protein>
    <submittedName>
        <fullName evidence="1">Uncharacterized protein</fullName>
    </submittedName>
</protein>
<reference evidence="1 2" key="1">
    <citation type="journal article" date="2022" name="Nat. Ecol. Evol.">
        <title>A masculinizing supergene underlies an exaggerated male reproductive morph in a spider.</title>
        <authorList>
            <person name="Hendrickx F."/>
            <person name="De Corte Z."/>
            <person name="Sonet G."/>
            <person name="Van Belleghem S.M."/>
            <person name="Kostlbacher S."/>
            <person name="Vangestel C."/>
        </authorList>
    </citation>
    <scope>NUCLEOTIDE SEQUENCE [LARGE SCALE GENOMIC DNA]</scope>
    <source>
        <strain evidence="1">W744_W776</strain>
    </source>
</reference>
<evidence type="ECO:0000313" key="2">
    <source>
        <dbReference type="Proteomes" id="UP000827092"/>
    </source>
</evidence>
<evidence type="ECO:0000313" key="1">
    <source>
        <dbReference type="EMBL" id="KAG8184357.1"/>
    </source>
</evidence>
<proteinExistence type="predicted"/>
<keyword evidence="2" id="KW-1185">Reference proteome</keyword>
<accession>A0AAV6UIZ6</accession>
<gene>
    <name evidence="1" type="ORF">JTE90_006760</name>
</gene>